<reference evidence="2 4" key="2">
    <citation type="submission" date="2018-06" db="EMBL/GenBank/DDBJ databases">
        <authorList>
            <consortium name="Pathogen Informatics"/>
            <person name="Doyle S."/>
        </authorList>
    </citation>
    <scope>NUCLEOTIDE SEQUENCE [LARGE SCALE GENOMIC DNA]</scope>
    <source>
        <strain evidence="2 4">NCTC11991</strain>
    </source>
</reference>
<dbReference type="InterPro" id="IPR021928">
    <property type="entry name" value="DUF3541"/>
</dbReference>
<evidence type="ECO:0000313" key="2">
    <source>
        <dbReference type="EMBL" id="STY22659.1"/>
    </source>
</evidence>
<accession>A0A378LAA8</accession>
<name>A0A378LAA8_9GAMM</name>
<sequence length="394" mass="47304">MSSLYIFKLLCLNKRHYIAKIPSLHFTEHIFLELVHYLIVILFLFNSVCHANIGEQILKEYQSKFYTLPVTHQEHFAMRMYTLTGNEEYINPIINYLYLLGGRYRYLYKNLQNDTVIEIENKRLLSITESDTEKTKRRIKESLKYPRIAYYLSLLILTNKIYFYHMEETPLFPDTLKIINFLKTKSNDFEKFILDEENIKIYGAQLINYVYYLYDLGIIDLRKPYTQKFKKIFSDSLDDQLTDLDYSAKIYGMTHFILSESRYYQKQLDPHRFDWITEYFKIHIDEIISRTEYDVIVEVGVCLMLIQANDLKTISKIKSHLKTIYNKNHHILPNKENSFDLIKGEHRNILTIMLFSWPNKLTKVPKSLFQIMLEKNFILSEYDSKILFGFRVPY</sequence>
<proteinExistence type="predicted"/>
<keyword evidence="3" id="KW-1185">Reference proteome</keyword>
<gene>
    <name evidence="1" type="ORF">Lstg_1842</name>
    <name evidence="2" type="ORF">NCTC11991_01248</name>
</gene>
<dbReference type="EMBL" id="UGOY01000001">
    <property type="protein sequence ID" value="STY22659.1"/>
    <property type="molecule type" value="Genomic_DNA"/>
</dbReference>
<evidence type="ECO:0000313" key="3">
    <source>
        <dbReference type="Proteomes" id="UP000054820"/>
    </source>
</evidence>
<evidence type="ECO:0000313" key="1">
    <source>
        <dbReference type="EMBL" id="KTD77485.1"/>
    </source>
</evidence>
<dbReference type="AlphaFoldDB" id="A0A378LAA8"/>
<reference evidence="1 3" key="1">
    <citation type="submission" date="2015-11" db="EMBL/GenBank/DDBJ databases">
        <title>Genomic analysis of 38 Legionella species identifies large and diverse effector repertoires.</title>
        <authorList>
            <person name="Burstein D."/>
            <person name="Amaro F."/>
            <person name="Zusman T."/>
            <person name="Lifshitz Z."/>
            <person name="Cohen O."/>
            <person name="Gilbert J.A."/>
            <person name="Pupko T."/>
            <person name="Shuman H.A."/>
            <person name="Segal G."/>
        </authorList>
    </citation>
    <scope>NUCLEOTIDE SEQUENCE [LARGE SCALE GENOMIC DNA]</scope>
    <source>
        <strain evidence="1 3">SC-18-C9</strain>
    </source>
</reference>
<organism evidence="2 4">
    <name type="scientific">Legionella steigerwaltii</name>
    <dbReference type="NCBI Taxonomy" id="460"/>
    <lineage>
        <taxon>Bacteria</taxon>
        <taxon>Pseudomonadati</taxon>
        <taxon>Pseudomonadota</taxon>
        <taxon>Gammaproteobacteria</taxon>
        <taxon>Legionellales</taxon>
        <taxon>Legionellaceae</taxon>
        <taxon>Legionella</taxon>
    </lineage>
</organism>
<dbReference type="EMBL" id="LNYZ01000013">
    <property type="protein sequence ID" value="KTD77485.1"/>
    <property type="molecule type" value="Genomic_DNA"/>
</dbReference>
<dbReference type="Proteomes" id="UP000054820">
    <property type="component" value="Unassembled WGS sequence"/>
</dbReference>
<protein>
    <submittedName>
        <fullName evidence="2">Domain of uncharacterized function (DUF3541)</fullName>
    </submittedName>
</protein>
<evidence type="ECO:0000313" key="4">
    <source>
        <dbReference type="Proteomes" id="UP000255110"/>
    </source>
</evidence>
<dbReference type="Pfam" id="PF12060">
    <property type="entry name" value="DUF3541"/>
    <property type="match status" value="1"/>
</dbReference>
<dbReference type="Proteomes" id="UP000255110">
    <property type="component" value="Unassembled WGS sequence"/>
</dbReference>